<organism evidence="1">
    <name type="scientific">Pyricularia oryzae (strain Y34)</name>
    <name type="common">Rice blast fungus</name>
    <name type="synonym">Magnaporthe oryzae</name>
    <dbReference type="NCBI Taxonomy" id="1143189"/>
    <lineage>
        <taxon>Eukaryota</taxon>
        <taxon>Fungi</taxon>
        <taxon>Dikarya</taxon>
        <taxon>Ascomycota</taxon>
        <taxon>Pezizomycotina</taxon>
        <taxon>Sordariomycetes</taxon>
        <taxon>Sordariomycetidae</taxon>
        <taxon>Magnaporthales</taxon>
        <taxon>Pyriculariaceae</taxon>
        <taxon>Pyricularia</taxon>
    </lineage>
</organism>
<evidence type="ECO:0000313" key="1">
    <source>
        <dbReference type="EMBL" id="ELQ41423.1"/>
    </source>
</evidence>
<dbReference type="AlphaFoldDB" id="A0AA97PP10"/>
<sequence length="33" mass="3411">MINNSGEVVDHLAQKTSHHAELAPISAVIAAEG</sequence>
<gene>
    <name evidence="1" type="ORF">OOU_Y34scaffold00279g3</name>
</gene>
<dbReference type="Proteomes" id="UP000011086">
    <property type="component" value="Unassembled WGS sequence"/>
</dbReference>
<accession>A0AA97PP10</accession>
<name>A0AA97PP10_PYRO3</name>
<reference evidence="1" key="1">
    <citation type="journal article" date="2012" name="PLoS Genet.">
        <title>Comparative analysis of the genomes of two field isolates of the rice blast fungus Magnaporthe oryzae.</title>
        <authorList>
            <person name="Xue M."/>
            <person name="Yang J."/>
            <person name="Li Z."/>
            <person name="Hu S."/>
            <person name="Yao N."/>
            <person name="Dean R.A."/>
            <person name="Zhao W."/>
            <person name="Shen M."/>
            <person name="Zhang H."/>
            <person name="Li C."/>
            <person name="Liu L."/>
            <person name="Cao L."/>
            <person name="Xu X."/>
            <person name="Xing Y."/>
            <person name="Hsiang T."/>
            <person name="Zhang Z."/>
            <person name="Xu J.R."/>
            <person name="Peng Y.L."/>
        </authorList>
    </citation>
    <scope>NUCLEOTIDE SEQUENCE</scope>
    <source>
        <strain evidence="1">Y34</strain>
    </source>
</reference>
<dbReference type="EMBL" id="JH793385">
    <property type="protein sequence ID" value="ELQ41423.1"/>
    <property type="molecule type" value="Genomic_DNA"/>
</dbReference>
<protein>
    <submittedName>
        <fullName evidence="1">Uncharacterized protein</fullName>
    </submittedName>
</protein>
<proteinExistence type="predicted"/>